<dbReference type="AlphaFoldDB" id="A0A913ZGQ6"/>
<feature type="region of interest" description="Disordered" evidence="1">
    <location>
        <begin position="35"/>
        <end position="97"/>
    </location>
</feature>
<feature type="transmembrane region" description="Helical" evidence="2">
    <location>
        <begin position="6"/>
        <end position="27"/>
    </location>
</feature>
<reference evidence="3" key="1">
    <citation type="submission" date="2022-11" db="UniProtKB">
        <authorList>
            <consortium name="EnsemblMetazoa"/>
        </authorList>
    </citation>
    <scope>IDENTIFICATION</scope>
</reference>
<dbReference type="OrthoDB" id="10193813at2759"/>
<dbReference type="Proteomes" id="UP000887568">
    <property type="component" value="Unplaced"/>
</dbReference>
<accession>A0A913ZGQ6</accession>
<feature type="compositionally biased region" description="Basic and acidic residues" evidence="1">
    <location>
        <begin position="39"/>
        <end position="64"/>
    </location>
</feature>
<sequence length="135" mass="14256">MIDQAGLWAGTGILCAMLVLLIIFAMYKQYSGTLALPPRKPEAKPDGKTDGKTEDKTEQGKDQVADGNSAKPPPPYPSVDDGPGAYAYDQPVDDGVDGVDVAVEVHGTEAACVGREPEASVPYVYDQAIQLETST</sequence>
<dbReference type="GeneID" id="119723558"/>
<dbReference type="EnsemblMetazoa" id="XM_038194272.1">
    <property type="protein sequence ID" value="XP_038050200.1"/>
    <property type="gene ID" value="LOC119723558"/>
</dbReference>
<proteinExistence type="predicted"/>
<dbReference type="RefSeq" id="XP_038050200.1">
    <property type="nucleotide sequence ID" value="XM_038194272.1"/>
</dbReference>
<protein>
    <submittedName>
        <fullName evidence="3">Uncharacterized protein</fullName>
    </submittedName>
</protein>
<keyword evidence="2" id="KW-0472">Membrane</keyword>
<evidence type="ECO:0000313" key="4">
    <source>
        <dbReference type="Proteomes" id="UP000887568"/>
    </source>
</evidence>
<keyword evidence="4" id="KW-1185">Reference proteome</keyword>
<evidence type="ECO:0000256" key="2">
    <source>
        <dbReference type="SAM" id="Phobius"/>
    </source>
</evidence>
<organism evidence="3 4">
    <name type="scientific">Patiria miniata</name>
    <name type="common">Bat star</name>
    <name type="synonym">Asterina miniata</name>
    <dbReference type="NCBI Taxonomy" id="46514"/>
    <lineage>
        <taxon>Eukaryota</taxon>
        <taxon>Metazoa</taxon>
        <taxon>Echinodermata</taxon>
        <taxon>Eleutherozoa</taxon>
        <taxon>Asterozoa</taxon>
        <taxon>Asteroidea</taxon>
        <taxon>Valvatacea</taxon>
        <taxon>Valvatida</taxon>
        <taxon>Asterinidae</taxon>
        <taxon>Patiria</taxon>
    </lineage>
</organism>
<evidence type="ECO:0000313" key="3">
    <source>
        <dbReference type="EnsemblMetazoa" id="XP_038050200.1"/>
    </source>
</evidence>
<keyword evidence="2" id="KW-0812">Transmembrane</keyword>
<name>A0A913ZGQ6_PATMI</name>
<keyword evidence="2" id="KW-1133">Transmembrane helix</keyword>
<dbReference type="RefSeq" id="XP_038050201.1">
    <property type="nucleotide sequence ID" value="XM_038194273.1"/>
</dbReference>
<dbReference type="EnsemblMetazoa" id="XM_038194273.1">
    <property type="protein sequence ID" value="XP_038050201.1"/>
    <property type="gene ID" value="LOC119723558"/>
</dbReference>
<evidence type="ECO:0000256" key="1">
    <source>
        <dbReference type="SAM" id="MobiDB-lite"/>
    </source>
</evidence>